<comment type="caution">
    <text evidence="2">The sequence shown here is derived from an EMBL/GenBank/DDBJ whole genome shotgun (WGS) entry which is preliminary data.</text>
</comment>
<evidence type="ECO:0000313" key="3">
    <source>
        <dbReference type="Proteomes" id="UP001267878"/>
    </source>
</evidence>
<dbReference type="SUPFAM" id="SSF54593">
    <property type="entry name" value="Glyoxalase/Bleomycin resistance protein/Dihydroxybiphenyl dioxygenase"/>
    <property type="match status" value="1"/>
</dbReference>
<sequence>MAVKPIPSGYHSITPSAVVDDAKKAMEFYTKAFDAKETYRLPMGDKIGHAEMQIGDSRFMLSDEFKEWDALSPKSRGGSTGGFMIYVADVDAAIDRAVKAGAKLVQPAEDQFWGDRMGTVLDPFGHKWMLGTHKEDVSAEEMKRRGEEWVKNMQEKTKH</sequence>
<organism evidence="2 3">
    <name type="scientific">Agrilutibacter niabensis</name>
    <dbReference type="NCBI Taxonomy" id="380628"/>
    <lineage>
        <taxon>Bacteria</taxon>
        <taxon>Pseudomonadati</taxon>
        <taxon>Pseudomonadota</taxon>
        <taxon>Gammaproteobacteria</taxon>
        <taxon>Lysobacterales</taxon>
        <taxon>Lysobacteraceae</taxon>
        <taxon>Agrilutibacter</taxon>
    </lineage>
</organism>
<dbReference type="InterPro" id="IPR004360">
    <property type="entry name" value="Glyas_Fos-R_dOase_dom"/>
</dbReference>
<reference evidence="2 3" key="1">
    <citation type="submission" date="2023-07" db="EMBL/GenBank/DDBJ databases">
        <title>Sorghum-associated microbial communities from plants grown in Nebraska, USA.</title>
        <authorList>
            <person name="Schachtman D."/>
        </authorList>
    </citation>
    <scope>NUCLEOTIDE SEQUENCE [LARGE SCALE GENOMIC DNA]</scope>
    <source>
        <strain evidence="2 3">BE187</strain>
    </source>
</reference>
<keyword evidence="3" id="KW-1185">Reference proteome</keyword>
<dbReference type="InterPro" id="IPR037523">
    <property type="entry name" value="VOC_core"/>
</dbReference>
<dbReference type="PANTHER" id="PTHR34109:SF1">
    <property type="entry name" value="VOC DOMAIN-CONTAINING PROTEIN"/>
    <property type="match status" value="1"/>
</dbReference>
<protein>
    <submittedName>
        <fullName evidence="2">PhnB protein</fullName>
    </submittedName>
</protein>
<accession>A0ABU1VMB2</accession>
<evidence type="ECO:0000259" key="1">
    <source>
        <dbReference type="PROSITE" id="PS51819"/>
    </source>
</evidence>
<dbReference type="InterPro" id="IPR029068">
    <property type="entry name" value="Glyas_Bleomycin-R_OHBP_Dase"/>
</dbReference>
<dbReference type="Pfam" id="PF00903">
    <property type="entry name" value="Glyoxalase"/>
    <property type="match status" value="1"/>
</dbReference>
<dbReference type="PANTHER" id="PTHR34109">
    <property type="entry name" value="BNAUNNG04460D PROTEIN-RELATED"/>
    <property type="match status" value="1"/>
</dbReference>
<evidence type="ECO:0000313" key="2">
    <source>
        <dbReference type="EMBL" id="MDR7098408.1"/>
    </source>
</evidence>
<dbReference type="EMBL" id="JAVDVW010000001">
    <property type="protein sequence ID" value="MDR7098408.1"/>
    <property type="molecule type" value="Genomic_DNA"/>
</dbReference>
<gene>
    <name evidence="2" type="ORF">J2X04_000755</name>
</gene>
<dbReference type="Proteomes" id="UP001267878">
    <property type="component" value="Unassembled WGS sequence"/>
</dbReference>
<dbReference type="PROSITE" id="PS51819">
    <property type="entry name" value="VOC"/>
    <property type="match status" value="1"/>
</dbReference>
<dbReference type="Gene3D" id="3.30.720.120">
    <property type="match status" value="1"/>
</dbReference>
<feature type="domain" description="VOC" evidence="1">
    <location>
        <begin position="9"/>
        <end position="133"/>
    </location>
</feature>
<dbReference type="RefSeq" id="WP_310052283.1">
    <property type="nucleotide sequence ID" value="NZ_JAVDVW010000001.1"/>
</dbReference>
<proteinExistence type="predicted"/>
<dbReference type="Gene3D" id="3.30.720.110">
    <property type="match status" value="1"/>
</dbReference>
<name>A0ABU1VMB2_9GAMM</name>
<dbReference type="CDD" id="cd07246">
    <property type="entry name" value="VOC_like"/>
    <property type="match status" value="1"/>
</dbReference>